<gene>
    <name evidence="3" type="ORF">SAMN05444001_101290</name>
</gene>
<dbReference type="Proteomes" id="UP000236725">
    <property type="component" value="Unassembled WGS sequence"/>
</dbReference>
<evidence type="ECO:0000256" key="1">
    <source>
        <dbReference type="ARBA" id="ARBA00022676"/>
    </source>
</evidence>
<proteinExistence type="predicted"/>
<evidence type="ECO:0000313" key="3">
    <source>
        <dbReference type="EMBL" id="SEF46289.1"/>
    </source>
</evidence>
<dbReference type="InterPro" id="IPR004629">
    <property type="entry name" value="WecG_TagA_CpsF"/>
</dbReference>
<name>A0A8G2F3W5_9BACT</name>
<organism evidence="3 4">
    <name type="scientific">Parabacteroides chinchillae</name>
    <dbReference type="NCBI Taxonomy" id="871327"/>
    <lineage>
        <taxon>Bacteria</taxon>
        <taxon>Pseudomonadati</taxon>
        <taxon>Bacteroidota</taxon>
        <taxon>Bacteroidia</taxon>
        <taxon>Bacteroidales</taxon>
        <taxon>Tannerellaceae</taxon>
        <taxon>Parabacteroides</taxon>
    </lineage>
</organism>
<dbReference type="RefSeq" id="WP_234999267.1">
    <property type="nucleotide sequence ID" value="NZ_FNVS01000001.1"/>
</dbReference>
<dbReference type="EMBL" id="FNVS01000001">
    <property type="protein sequence ID" value="SEF46289.1"/>
    <property type="molecule type" value="Genomic_DNA"/>
</dbReference>
<dbReference type="NCBIfam" id="TIGR00696">
    <property type="entry name" value="wecG_tagA_cpsF"/>
    <property type="match status" value="1"/>
</dbReference>
<protein>
    <submittedName>
        <fullName evidence="3">N-acetylglucosaminyldiphosphoundecaprenol N-acetyl-beta-D-mannosaminyltransferase</fullName>
    </submittedName>
</protein>
<evidence type="ECO:0000313" key="4">
    <source>
        <dbReference type="Proteomes" id="UP000236725"/>
    </source>
</evidence>
<sequence>MEKFFNVLLEFDKDKVHHIIKNTIEEHKKGYVCAIESNNLAVANKDKAFNKVVNGALVNVCDGSNIAWLLGKIHKRDFCSYIGNDLFCYFLNQRQYKQYFIGNTDEILAKLRQELSLIDSDIANMPFKSLPFRRVEDFNYSEIAEDINKYAPDIIWVSLGAPKQEFFMANLSPRINRGVMFGVGAAFNFMAKTGPVKRAPQWMRNLRLEWLYRAFEEPQKNVPRYWNFIKLLPRLVYGECKGR</sequence>
<dbReference type="AlphaFoldDB" id="A0A8G2F3W5"/>
<dbReference type="CDD" id="cd06533">
    <property type="entry name" value="Glyco_transf_WecG_TagA"/>
    <property type="match status" value="1"/>
</dbReference>
<dbReference type="PANTHER" id="PTHR34136">
    <property type="match status" value="1"/>
</dbReference>
<dbReference type="Pfam" id="PF03808">
    <property type="entry name" value="Glyco_tran_WecG"/>
    <property type="match status" value="1"/>
</dbReference>
<keyword evidence="1" id="KW-0328">Glycosyltransferase</keyword>
<keyword evidence="2 3" id="KW-0808">Transferase</keyword>
<evidence type="ECO:0000256" key="2">
    <source>
        <dbReference type="ARBA" id="ARBA00022679"/>
    </source>
</evidence>
<reference evidence="3 4" key="1">
    <citation type="submission" date="2016-10" db="EMBL/GenBank/DDBJ databases">
        <authorList>
            <person name="Varghese N."/>
            <person name="Submissions S."/>
        </authorList>
    </citation>
    <scope>NUCLEOTIDE SEQUENCE [LARGE SCALE GENOMIC DNA]</scope>
    <source>
        <strain evidence="3 4">DSM 29073</strain>
    </source>
</reference>
<comment type="caution">
    <text evidence="3">The sequence shown here is derived from an EMBL/GenBank/DDBJ whole genome shotgun (WGS) entry which is preliminary data.</text>
</comment>
<keyword evidence="4" id="KW-1185">Reference proteome</keyword>
<dbReference type="PANTHER" id="PTHR34136:SF1">
    <property type="entry name" value="UDP-N-ACETYL-D-MANNOSAMINURONIC ACID TRANSFERASE"/>
    <property type="match status" value="1"/>
</dbReference>
<dbReference type="GO" id="GO:0016758">
    <property type="term" value="F:hexosyltransferase activity"/>
    <property type="evidence" value="ECO:0007669"/>
    <property type="project" value="TreeGrafter"/>
</dbReference>
<accession>A0A8G2F3W5</accession>